<dbReference type="AlphaFoldDB" id="A0AAV5UYG7"/>
<accession>A0AAV5UYG7</accession>
<comment type="caution">
    <text evidence="1">The sequence shown here is derived from an EMBL/GenBank/DDBJ whole genome shotgun (WGS) entry which is preliminary data.</text>
</comment>
<feature type="non-terminal residue" evidence="1">
    <location>
        <position position="104"/>
    </location>
</feature>
<evidence type="ECO:0000313" key="1">
    <source>
        <dbReference type="EMBL" id="GMT11808.1"/>
    </source>
</evidence>
<reference evidence="1" key="1">
    <citation type="submission" date="2023-10" db="EMBL/GenBank/DDBJ databases">
        <title>Genome assembly of Pristionchus species.</title>
        <authorList>
            <person name="Yoshida K."/>
            <person name="Sommer R.J."/>
        </authorList>
    </citation>
    <scope>NUCLEOTIDE SEQUENCE</scope>
    <source>
        <strain evidence="1">RS5133</strain>
    </source>
</reference>
<protein>
    <recommendedName>
        <fullName evidence="3">CUB domain-containing protein</fullName>
    </recommendedName>
</protein>
<dbReference type="Proteomes" id="UP001432322">
    <property type="component" value="Unassembled WGS sequence"/>
</dbReference>
<sequence length="104" mass="11430">TCDNPQQLIYFYSGMGTDMHEETFYLGNSSCDNTAFSVHAFDTVITLGIPDDGDIMMTIFVASGRAANSATRNDVIIMGSGKANNFFQQGDYAKYILLDTEYAI</sequence>
<feature type="non-terminal residue" evidence="1">
    <location>
        <position position="1"/>
    </location>
</feature>
<gene>
    <name evidence="1" type="ORF">PFISCL1PPCAC_3105</name>
</gene>
<evidence type="ECO:0000313" key="2">
    <source>
        <dbReference type="Proteomes" id="UP001432322"/>
    </source>
</evidence>
<organism evidence="1 2">
    <name type="scientific">Pristionchus fissidentatus</name>
    <dbReference type="NCBI Taxonomy" id="1538716"/>
    <lineage>
        <taxon>Eukaryota</taxon>
        <taxon>Metazoa</taxon>
        <taxon>Ecdysozoa</taxon>
        <taxon>Nematoda</taxon>
        <taxon>Chromadorea</taxon>
        <taxon>Rhabditida</taxon>
        <taxon>Rhabditina</taxon>
        <taxon>Diplogasteromorpha</taxon>
        <taxon>Diplogasteroidea</taxon>
        <taxon>Neodiplogasteridae</taxon>
        <taxon>Pristionchus</taxon>
    </lineage>
</organism>
<name>A0AAV5UYG7_9BILA</name>
<dbReference type="EMBL" id="BTSY01000001">
    <property type="protein sequence ID" value="GMT11808.1"/>
    <property type="molecule type" value="Genomic_DNA"/>
</dbReference>
<evidence type="ECO:0008006" key="3">
    <source>
        <dbReference type="Google" id="ProtNLM"/>
    </source>
</evidence>
<proteinExistence type="predicted"/>
<keyword evidence="2" id="KW-1185">Reference proteome</keyword>